<feature type="domain" description="Tyr recombinase" evidence="9">
    <location>
        <begin position="171"/>
        <end position="374"/>
    </location>
</feature>
<keyword evidence="8" id="KW-1160">Virus entry into host cell</keyword>
<evidence type="ECO:0000256" key="5">
    <source>
        <dbReference type="ARBA" id="ARBA00022908"/>
    </source>
</evidence>
<keyword evidence="7" id="KW-0233">DNA recombination</keyword>
<dbReference type="InterPro" id="IPR002104">
    <property type="entry name" value="Integrase_catalytic"/>
</dbReference>
<evidence type="ECO:0000256" key="3">
    <source>
        <dbReference type="ARBA" id="ARBA00022679"/>
    </source>
</evidence>
<dbReference type="PANTHER" id="PTHR30349">
    <property type="entry name" value="PHAGE INTEGRASE-RELATED"/>
    <property type="match status" value="1"/>
</dbReference>
<dbReference type="Gene3D" id="1.10.150.130">
    <property type="match status" value="1"/>
</dbReference>
<proteinExistence type="inferred from homology"/>
<sequence>MIKQYEKKDGTKAWLFKSYLGVDDATGKKIWTTRRGFKTKRECQLAQTRLQLDVEENGFQKRKTDVFKELYEQWFEQYKNTVKESSWVKTAEMFRLHILPRFGHLKLEKINVAMCQKAINEWFATVPSRYMKMKNYTAKVFDFAIAMEITEKNPMRKVTNPVKKDEFVEEAELNFYSREELKQFLAATKELDSPTPFMLFHLLAFTGMRKGEALALMWTDINFKENTLTITKNVTRGDKGRLIVTTPKTRKSARTLSIDPHTMDLLKAWRSQQKIDYMKFGYNTLQPDQLIFPNESNELMQPTRTRKWLMQVYKNHPEIKPITTHGFRHTHCSLLFEAGASIKEVQDRLGHSDVKVTMNIYAHVTKERKEETAMKFANFMAL</sequence>
<dbReference type="GO" id="GO:0016787">
    <property type="term" value="F:hydrolase activity"/>
    <property type="evidence" value="ECO:0007669"/>
    <property type="project" value="UniProtKB-KW"/>
</dbReference>
<dbReference type="CDD" id="cd01189">
    <property type="entry name" value="INT_ICEBs1_C_like"/>
    <property type="match status" value="1"/>
</dbReference>
<dbReference type="Gene3D" id="1.10.443.10">
    <property type="entry name" value="Intergrase catalytic core"/>
    <property type="match status" value="1"/>
</dbReference>
<keyword evidence="5" id="KW-0229">DNA integration</keyword>
<reference evidence="10" key="1">
    <citation type="journal article" date="2021" name="Proc. Natl. Acad. Sci. U.S.A.">
        <title>A Catalog of Tens of Thousands of Viruses from Human Metagenomes Reveals Hidden Associations with Chronic Diseases.</title>
        <authorList>
            <person name="Tisza M.J."/>
            <person name="Buck C.B."/>
        </authorList>
    </citation>
    <scope>NUCLEOTIDE SEQUENCE</scope>
    <source>
        <strain evidence="10">CtINK4</strain>
    </source>
</reference>
<dbReference type="GO" id="GO:0016740">
    <property type="term" value="F:transferase activity"/>
    <property type="evidence" value="ECO:0007669"/>
    <property type="project" value="UniProtKB-KW"/>
</dbReference>
<evidence type="ECO:0000259" key="9">
    <source>
        <dbReference type="PROSITE" id="PS51898"/>
    </source>
</evidence>
<evidence type="ECO:0000313" key="10">
    <source>
        <dbReference type="EMBL" id="DAD98778.1"/>
    </source>
</evidence>
<evidence type="ECO:0000256" key="2">
    <source>
        <dbReference type="ARBA" id="ARBA00016082"/>
    </source>
</evidence>
<keyword evidence="4" id="KW-0378">Hydrolase</keyword>
<dbReference type="GO" id="GO:0003677">
    <property type="term" value="F:DNA binding"/>
    <property type="evidence" value="ECO:0007669"/>
    <property type="project" value="UniProtKB-KW"/>
</dbReference>
<dbReference type="InterPro" id="IPR010998">
    <property type="entry name" value="Integrase_recombinase_N"/>
</dbReference>
<dbReference type="PANTHER" id="PTHR30349:SF64">
    <property type="entry name" value="PROPHAGE INTEGRASE INTD-RELATED"/>
    <property type="match status" value="1"/>
</dbReference>
<comment type="similarity">
    <text evidence="1">Belongs to the 'phage' integrase family.</text>
</comment>
<evidence type="ECO:0000256" key="4">
    <source>
        <dbReference type="ARBA" id="ARBA00022801"/>
    </source>
</evidence>
<dbReference type="InterPro" id="IPR050090">
    <property type="entry name" value="Tyrosine_recombinase_XerCD"/>
</dbReference>
<dbReference type="Pfam" id="PF14657">
    <property type="entry name" value="Arm-DNA-bind_4"/>
    <property type="match status" value="1"/>
</dbReference>
<dbReference type="EMBL" id="BK015267">
    <property type="protein sequence ID" value="DAD98778.1"/>
    <property type="molecule type" value="Genomic_DNA"/>
</dbReference>
<keyword evidence="3" id="KW-0808">Transferase</keyword>
<dbReference type="InterPro" id="IPR013762">
    <property type="entry name" value="Integrase-like_cat_sf"/>
</dbReference>
<evidence type="ECO:0000256" key="1">
    <source>
        <dbReference type="ARBA" id="ARBA00008857"/>
    </source>
</evidence>
<dbReference type="GO" id="GO:0006310">
    <property type="term" value="P:DNA recombination"/>
    <property type="evidence" value="ECO:0007669"/>
    <property type="project" value="UniProtKB-KW"/>
</dbReference>
<keyword evidence="8" id="KW-1179">Viral genome integration</keyword>
<organism evidence="10">
    <name type="scientific">Siphoviridae sp. ctINK4</name>
    <dbReference type="NCBI Taxonomy" id="2825428"/>
    <lineage>
        <taxon>Viruses</taxon>
        <taxon>Duplodnaviria</taxon>
        <taxon>Heunggongvirae</taxon>
        <taxon>Uroviricota</taxon>
        <taxon>Caudoviricetes</taxon>
    </lineage>
</organism>
<dbReference type="GO" id="GO:0044826">
    <property type="term" value="P:viral genome integration into host DNA"/>
    <property type="evidence" value="ECO:0007669"/>
    <property type="project" value="UniProtKB-KW"/>
</dbReference>
<dbReference type="GO" id="GO:0075713">
    <property type="term" value="P:establishment of integrated proviral latency"/>
    <property type="evidence" value="ECO:0007669"/>
    <property type="project" value="UniProtKB-KW"/>
</dbReference>
<evidence type="ECO:0000256" key="8">
    <source>
        <dbReference type="ARBA" id="ARBA00023195"/>
    </source>
</evidence>
<dbReference type="Pfam" id="PF14659">
    <property type="entry name" value="Phage_int_SAM_3"/>
    <property type="match status" value="1"/>
</dbReference>
<accession>A0A8S5NX35</accession>
<protein>
    <recommendedName>
        <fullName evidence="2">Integrase</fullName>
    </recommendedName>
</protein>
<dbReference type="InterPro" id="IPR011010">
    <property type="entry name" value="DNA_brk_join_enz"/>
</dbReference>
<dbReference type="InterPro" id="IPR004107">
    <property type="entry name" value="Integrase_SAM-like_N"/>
</dbReference>
<name>A0A8S5NX35_9CAUD</name>
<dbReference type="PROSITE" id="PS51898">
    <property type="entry name" value="TYR_RECOMBINASE"/>
    <property type="match status" value="1"/>
</dbReference>
<evidence type="ECO:0000256" key="6">
    <source>
        <dbReference type="ARBA" id="ARBA00023125"/>
    </source>
</evidence>
<dbReference type="SUPFAM" id="SSF56349">
    <property type="entry name" value="DNA breaking-rejoining enzymes"/>
    <property type="match status" value="1"/>
</dbReference>
<evidence type="ECO:0000256" key="7">
    <source>
        <dbReference type="ARBA" id="ARBA00023172"/>
    </source>
</evidence>
<dbReference type="Pfam" id="PF00589">
    <property type="entry name" value="Phage_integrase"/>
    <property type="match status" value="1"/>
</dbReference>
<dbReference type="InterPro" id="IPR028259">
    <property type="entry name" value="AP2-like_int_N"/>
</dbReference>
<dbReference type="GO" id="GO:0015074">
    <property type="term" value="P:DNA integration"/>
    <property type="evidence" value="ECO:0007669"/>
    <property type="project" value="UniProtKB-KW"/>
</dbReference>
<keyword evidence="6" id="KW-0238">DNA-binding</keyword>